<organism evidence="3 4">
    <name type="scientific">Emydomyces testavorans</name>
    <dbReference type="NCBI Taxonomy" id="2070801"/>
    <lineage>
        <taxon>Eukaryota</taxon>
        <taxon>Fungi</taxon>
        <taxon>Dikarya</taxon>
        <taxon>Ascomycota</taxon>
        <taxon>Pezizomycotina</taxon>
        <taxon>Eurotiomycetes</taxon>
        <taxon>Eurotiomycetidae</taxon>
        <taxon>Onygenales</taxon>
        <taxon>Nannizziopsiaceae</taxon>
        <taxon>Emydomyces</taxon>
    </lineage>
</organism>
<reference evidence="3" key="1">
    <citation type="submission" date="2023-03" db="EMBL/GenBank/DDBJ databases">
        <title>Emydomyces testavorans Genome Sequence.</title>
        <authorList>
            <person name="Hoyer L."/>
        </authorList>
    </citation>
    <scope>NUCLEOTIDE SEQUENCE</scope>
    <source>
        <strain evidence="3">16-2883</strain>
    </source>
</reference>
<name>A0AAF0DES1_9EURO</name>
<proteinExistence type="predicted"/>
<dbReference type="Gene3D" id="3.60.21.10">
    <property type="match status" value="1"/>
</dbReference>
<feature type="compositionally biased region" description="Polar residues" evidence="1">
    <location>
        <begin position="160"/>
        <end position="174"/>
    </location>
</feature>
<dbReference type="AlphaFoldDB" id="A0AAF0DES1"/>
<evidence type="ECO:0000256" key="1">
    <source>
        <dbReference type="SAM" id="MobiDB-lite"/>
    </source>
</evidence>
<feature type="region of interest" description="Disordered" evidence="1">
    <location>
        <begin position="155"/>
        <end position="174"/>
    </location>
</feature>
<feature type="domain" description="Calcineurin-like phosphoesterase" evidence="2">
    <location>
        <begin position="46"/>
        <end position="132"/>
    </location>
</feature>
<dbReference type="Pfam" id="PF00149">
    <property type="entry name" value="Metallophos"/>
    <property type="match status" value="1"/>
</dbReference>
<dbReference type="EMBL" id="CP120627">
    <property type="protein sequence ID" value="WEW56152.1"/>
    <property type="molecule type" value="Genomic_DNA"/>
</dbReference>
<dbReference type="PANTHER" id="PTHR12905">
    <property type="entry name" value="METALLOPHOSPHOESTERASE"/>
    <property type="match status" value="1"/>
</dbReference>
<accession>A0AAF0DES1</accession>
<evidence type="ECO:0000259" key="2">
    <source>
        <dbReference type="Pfam" id="PF00149"/>
    </source>
</evidence>
<dbReference type="InterPro" id="IPR051693">
    <property type="entry name" value="UPF0046_metallophosphoest"/>
</dbReference>
<dbReference type="PANTHER" id="PTHR12905:SF18">
    <property type="entry name" value="ESTER HYDROLASE, PUTATIVE (AFU_ORTHOLOGUE AFUA_4G03130)-RELATED"/>
    <property type="match status" value="1"/>
</dbReference>
<gene>
    <name evidence="3" type="ORF">PRK78_001587</name>
</gene>
<sequence>MLLSVGTRLFKLHLLHSSSPVATAAPSSLRIVCISGTHNSQPDLPPGDILIHAGDLTENRSLDEVQAQLDWLSSQPHLHKVVIAGNHDVLLDENFLEKHPERRYGATRTVHELDWGPVHYLLDSSIALEFGRSEFNPDDRAKDYIKSGDKRTLVIYGSPRTPQDGVSTRSSTRG</sequence>
<evidence type="ECO:0000313" key="3">
    <source>
        <dbReference type="EMBL" id="WEW56152.1"/>
    </source>
</evidence>
<evidence type="ECO:0000313" key="4">
    <source>
        <dbReference type="Proteomes" id="UP001219355"/>
    </source>
</evidence>
<dbReference type="Proteomes" id="UP001219355">
    <property type="component" value="Chromosome 1"/>
</dbReference>
<dbReference type="GO" id="GO:0016787">
    <property type="term" value="F:hydrolase activity"/>
    <property type="evidence" value="ECO:0007669"/>
    <property type="project" value="InterPro"/>
</dbReference>
<dbReference type="InterPro" id="IPR029052">
    <property type="entry name" value="Metallo-depent_PP-like"/>
</dbReference>
<protein>
    <recommendedName>
        <fullName evidence="2">Calcineurin-like phosphoesterase domain-containing protein</fullName>
    </recommendedName>
</protein>
<dbReference type="SUPFAM" id="SSF56300">
    <property type="entry name" value="Metallo-dependent phosphatases"/>
    <property type="match status" value="1"/>
</dbReference>
<keyword evidence="4" id="KW-1185">Reference proteome</keyword>
<dbReference type="InterPro" id="IPR004843">
    <property type="entry name" value="Calcineurin-like_PHP"/>
</dbReference>